<evidence type="ECO:0000256" key="4">
    <source>
        <dbReference type="ARBA" id="ARBA00023163"/>
    </source>
</evidence>
<dbReference type="PANTHER" id="PTHR47540:SF4">
    <property type="entry name" value="TRANSCRIPTION FACTOR RGLT"/>
    <property type="match status" value="1"/>
</dbReference>
<evidence type="ECO:0000313" key="8">
    <source>
        <dbReference type="Proteomes" id="UP000326924"/>
    </source>
</evidence>
<evidence type="ECO:0000259" key="6">
    <source>
        <dbReference type="PROSITE" id="PS50048"/>
    </source>
</evidence>
<evidence type="ECO:0000313" key="7">
    <source>
        <dbReference type="EMBL" id="KAA8910281.1"/>
    </source>
</evidence>
<protein>
    <recommendedName>
        <fullName evidence="6">Zn(2)-C6 fungal-type domain-containing protein</fullName>
    </recommendedName>
</protein>
<evidence type="ECO:0000256" key="1">
    <source>
        <dbReference type="ARBA" id="ARBA00004123"/>
    </source>
</evidence>
<dbReference type="GO" id="GO:0045944">
    <property type="term" value="P:positive regulation of transcription by RNA polymerase II"/>
    <property type="evidence" value="ECO:0007669"/>
    <property type="project" value="TreeGrafter"/>
</dbReference>
<keyword evidence="2" id="KW-0805">Transcription regulation</keyword>
<comment type="caution">
    <text evidence="7">The sequence shown here is derived from an EMBL/GenBank/DDBJ whole genome shotgun (WGS) entry which is preliminary data.</text>
</comment>
<name>A0A5J5F2Y9_9PEZI</name>
<dbReference type="PROSITE" id="PS50048">
    <property type="entry name" value="ZN2_CY6_FUNGAL_2"/>
    <property type="match status" value="1"/>
</dbReference>
<dbReference type="InterPro" id="IPR051711">
    <property type="entry name" value="Stress_Response_Reg"/>
</dbReference>
<keyword evidence="3" id="KW-0238">DNA-binding</keyword>
<dbReference type="InParanoid" id="A0A5J5F2Y9"/>
<dbReference type="GO" id="GO:0043565">
    <property type="term" value="F:sequence-specific DNA binding"/>
    <property type="evidence" value="ECO:0007669"/>
    <property type="project" value="TreeGrafter"/>
</dbReference>
<dbReference type="InterPro" id="IPR001138">
    <property type="entry name" value="Zn2Cys6_DnaBD"/>
</dbReference>
<dbReference type="Gene3D" id="4.10.240.10">
    <property type="entry name" value="Zn(2)-C6 fungal-type DNA-binding domain"/>
    <property type="match status" value="1"/>
</dbReference>
<dbReference type="EMBL" id="VXIS01000048">
    <property type="protein sequence ID" value="KAA8910281.1"/>
    <property type="molecule type" value="Genomic_DNA"/>
</dbReference>
<sequence length="427" mass="45593">MDLFNLNDSSISSFSTIGSSSSVGNGITYATMAKAAKAQRRSACDDCRARKVQCSGDLAGCQRCRRAHIQCTYSAPKPPGRPRKIRKITEQRPGADRLPLQPSASTGMPNSPFFFPELFGAEFVNQGFEKYPFGAAQQGDGLGINGMSFGSSSPDIFGSGTPPLESNDYNFAFNSVPTALPPATPRSFSSSSGSSPSPLFPWSSSDDSNVVSTAPTCNALAAVPQPCSCLPAFFSAITTLRTPPSSESFSLPSTLTVIRTTLTTITTSMHCRYCHSSVQSTYVCMMMLGTLIPLLIIYIENALTSIATYNGSAVTLNLGGVEVELERGAWRNMASGAVRKEFETLLRFVDEIEGILQRRHCEGRGKNKEGLGIIARGGARGEVGEVVGRELANKNHETGEPPFCLGLLWMIRGMAQRVGTGSGVSCQ</sequence>
<keyword evidence="8" id="KW-1185">Reference proteome</keyword>
<dbReference type="GO" id="GO:0005634">
    <property type="term" value="C:nucleus"/>
    <property type="evidence" value="ECO:0007669"/>
    <property type="project" value="UniProtKB-SubCell"/>
</dbReference>
<accession>A0A5J5F2Y9</accession>
<evidence type="ECO:0000256" key="3">
    <source>
        <dbReference type="ARBA" id="ARBA00023125"/>
    </source>
</evidence>
<evidence type="ECO:0000256" key="5">
    <source>
        <dbReference type="ARBA" id="ARBA00023242"/>
    </source>
</evidence>
<dbReference type="SMART" id="SM00066">
    <property type="entry name" value="GAL4"/>
    <property type="match status" value="1"/>
</dbReference>
<evidence type="ECO:0000256" key="2">
    <source>
        <dbReference type="ARBA" id="ARBA00023015"/>
    </source>
</evidence>
<dbReference type="OrthoDB" id="10261408at2759"/>
<organism evidence="7 8">
    <name type="scientific">Sphaerosporella brunnea</name>
    <dbReference type="NCBI Taxonomy" id="1250544"/>
    <lineage>
        <taxon>Eukaryota</taxon>
        <taxon>Fungi</taxon>
        <taxon>Dikarya</taxon>
        <taxon>Ascomycota</taxon>
        <taxon>Pezizomycotina</taxon>
        <taxon>Pezizomycetes</taxon>
        <taxon>Pezizales</taxon>
        <taxon>Pyronemataceae</taxon>
        <taxon>Sphaerosporella</taxon>
    </lineage>
</organism>
<dbReference type="CDD" id="cd00067">
    <property type="entry name" value="GAL4"/>
    <property type="match status" value="1"/>
</dbReference>
<gene>
    <name evidence="7" type="ORF">FN846DRAFT_939725</name>
</gene>
<dbReference type="PROSITE" id="PS00463">
    <property type="entry name" value="ZN2_CY6_FUNGAL_1"/>
    <property type="match status" value="1"/>
</dbReference>
<keyword evidence="5" id="KW-0539">Nucleus</keyword>
<comment type="subcellular location">
    <subcellularLocation>
        <location evidence="1">Nucleus</location>
    </subcellularLocation>
</comment>
<feature type="domain" description="Zn(2)-C6 fungal-type" evidence="6">
    <location>
        <begin position="43"/>
        <end position="73"/>
    </location>
</feature>
<dbReference type="PANTHER" id="PTHR47540">
    <property type="entry name" value="THIAMINE REPRESSIBLE GENES REGULATORY PROTEIN THI5"/>
    <property type="match status" value="1"/>
</dbReference>
<dbReference type="AlphaFoldDB" id="A0A5J5F2Y9"/>
<proteinExistence type="predicted"/>
<keyword evidence="4" id="KW-0804">Transcription</keyword>
<dbReference type="GO" id="GO:0008270">
    <property type="term" value="F:zinc ion binding"/>
    <property type="evidence" value="ECO:0007669"/>
    <property type="project" value="InterPro"/>
</dbReference>
<dbReference type="GO" id="GO:0000981">
    <property type="term" value="F:DNA-binding transcription factor activity, RNA polymerase II-specific"/>
    <property type="evidence" value="ECO:0007669"/>
    <property type="project" value="InterPro"/>
</dbReference>
<reference evidence="7 8" key="1">
    <citation type="submission" date="2019-09" db="EMBL/GenBank/DDBJ databases">
        <title>Draft genome of the ectomycorrhizal ascomycete Sphaerosporella brunnea.</title>
        <authorList>
            <consortium name="DOE Joint Genome Institute"/>
            <person name="Benucci G.M."/>
            <person name="Marozzi G."/>
            <person name="Antonielli L."/>
            <person name="Sanchez S."/>
            <person name="Marco P."/>
            <person name="Wang X."/>
            <person name="Falini L.B."/>
            <person name="Barry K."/>
            <person name="Haridas S."/>
            <person name="Lipzen A."/>
            <person name="Labutti K."/>
            <person name="Grigoriev I.V."/>
            <person name="Murat C."/>
            <person name="Martin F."/>
            <person name="Albertini E."/>
            <person name="Donnini D."/>
            <person name="Bonito G."/>
        </authorList>
    </citation>
    <scope>NUCLEOTIDE SEQUENCE [LARGE SCALE GENOMIC DNA]</scope>
    <source>
        <strain evidence="7 8">Sb_GMNB300</strain>
    </source>
</reference>
<dbReference type="InterPro" id="IPR036864">
    <property type="entry name" value="Zn2-C6_fun-type_DNA-bd_sf"/>
</dbReference>
<dbReference type="Pfam" id="PF00172">
    <property type="entry name" value="Zn_clus"/>
    <property type="match status" value="1"/>
</dbReference>
<dbReference type="Proteomes" id="UP000326924">
    <property type="component" value="Unassembled WGS sequence"/>
</dbReference>
<dbReference type="SUPFAM" id="SSF57701">
    <property type="entry name" value="Zn2/Cys6 DNA-binding domain"/>
    <property type="match status" value="1"/>
</dbReference>